<feature type="region of interest" description="Disordered" evidence="3">
    <location>
        <begin position="107"/>
        <end position="186"/>
    </location>
</feature>
<reference evidence="5" key="1">
    <citation type="journal article" date="2020" name="Fungal Divers.">
        <title>Resolving the Mortierellaceae phylogeny through synthesis of multi-gene phylogenetics and phylogenomics.</title>
        <authorList>
            <person name="Vandepol N."/>
            <person name="Liber J."/>
            <person name="Desiro A."/>
            <person name="Na H."/>
            <person name="Kennedy M."/>
            <person name="Barry K."/>
            <person name="Grigoriev I.V."/>
            <person name="Miller A.N."/>
            <person name="O'Donnell K."/>
            <person name="Stajich J.E."/>
            <person name="Bonito G."/>
        </authorList>
    </citation>
    <scope>NUCLEOTIDE SEQUENCE</scope>
    <source>
        <strain evidence="5">BC1065</strain>
    </source>
</reference>
<evidence type="ECO:0000256" key="3">
    <source>
        <dbReference type="SAM" id="MobiDB-lite"/>
    </source>
</evidence>
<name>A0A9P6QI33_9FUNG</name>
<dbReference type="EMBL" id="JAAAJB010000072">
    <property type="protein sequence ID" value="KAG0267638.1"/>
    <property type="molecule type" value="Genomic_DNA"/>
</dbReference>
<dbReference type="OrthoDB" id="439808at2759"/>
<feature type="compositionally biased region" description="Basic and acidic residues" evidence="3">
    <location>
        <begin position="107"/>
        <end position="116"/>
    </location>
</feature>
<dbReference type="SUPFAM" id="SSF54928">
    <property type="entry name" value="RNA-binding domain, RBD"/>
    <property type="match status" value="1"/>
</dbReference>
<sequence length="186" mass="21370">MSSLLSFSKLALSASFRMAPSSSMTMAARGYATKKLFIGNISFQSTEAETHEHLQQYGTITDLYFPKDEQGRPRGFGFVEMDEVDCEKVIEEANGRPFMGRELRIQYAERKEDRPPRRAGGGMRSDGSGFYQPRGDRQFRPRGGDGEQRQFRPRRDGGERQFRPRGGDGEERQFRPRRQQNDDESQ</sequence>
<organism evidence="5 6">
    <name type="scientific">Actinomortierella ambigua</name>
    <dbReference type="NCBI Taxonomy" id="1343610"/>
    <lineage>
        <taxon>Eukaryota</taxon>
        <taxon>Fungi</taxon>
        <taxon>Fungi incertae sedis</taxon>
        <taxon>Mucoromycota</taxon>
        <taxon>Mortierellomycotina</taxon>
        <taxon>Mortierellomycetes</taxon>
        <taxon>Mortierellales</taxon>
        <taxon>Mortierellaceae</taxon>
        <taxon>Actinomortierella</taxon>
    </lineage>
</organism>
<dbReference type="InterPro" id="IPR035979">
    <property type="entry name" value="RBD_domain_sf"/>
</dbReference>
<protein>
    <recommendedName>
        <fullName evidence="4">RRM domain-containing protein</fullName>
    </recommendedName>
</protein>
<dbReference type="AlphaFoldDB" id="A0A9P6QI33"/>
<evidence type="ECO:0000256" key="2">
    <source>
        <dbReference type="PROSITE-ProRule" id="PRU00176"/>
    </source>
</evidence>
<proteinExistence type="predicted"/>
<evidence type="ECO:0000313" key="5">
    <source>
        <dbReference type="EMBL" id="KAG0267638.1"/>
    </source>
</evidence>
<dbReference type="InterPro" id="IPR052462">
    <property type="entry name" value="SLIRP/GR-RBP-like"/>
</dbReference>
<dbReference type="CDD" id="cd00590">
    <property type="entry name" value="RRM_SF"/>
    <property type="match status" value="1"/>
</dbReference>
<dbReference type="PROSITE" id="PS50102">
    <property type="entry name" value="RRM"/>
    <property type="match status" value="1"/>
</dbReference>
<keyword evidence="6" id="KW-1185">Reference proteome</keyword>
<dbReference type="PANTHER" id="PTHR48027">
    <property type="entry name" value="HETEROGENEOUS NUCLEAR RIBONUCLEOPROTEIN 87F-RELATED"/>
    <property type="match status" value="1"/>
</dbReference>
<feature type="domain" description="RRM" evidence="4">
    <location>
        <begin position="34"/>
        <end position="110"/>
    </location>
</feature>
<feature type="compositionally biased region" description="Basic and acidic residues" evidence="3">
    <location>
        <begin position="134"/>
        <end position="174"/>
    </location>
</feature>
<keyword evidence="1 2" id="KW-0694">RNA-binding</keyword>
<accession>A0A9P6QI33</accession>
<evidence type="ECO:0000259" key="4">
    <source>
        <dbReference type="PROSITE" id="PS50102"/>
    </source>
</evidence>
<gene>
    <name evidence="5" type="ORF">DFQ27_008541</name>
</gene>
<dbReference type="Pfam" id="PF00076">
    <property type="entry name" value="RRM_1"/>
    <property type="match status" value="1"/>
</dbReference>
<evidence type="ECO:0000313" key="6">
    <source>
        <dbReference type="Proteomes" id="UP000807716"/>
    </source>
</evidence>
<dbReference type="GO" id="GO:0003723">
    <property type="term" value="F:RNA binding"/>
    <property type="evidence" value="ECO:0007669"/>
    <property type="project" value="UniProtKB-UniRule"/>
</dbReference>
<dbReference type="Gene3D" id="3.30.70.330">
    <property type="match status" value="1"/>
</dbReference>
<comment type="caution">
    <text evidence="5">The sequence shown here is derived from an EMBL/GenBank/DDBJ whole genome shotgun (WGS) entry which is preliminary data.</text>
</comment>
<dbReference type="SMART" id="SM00360">
    <property type="entry name" value="RRM"/>
    <property type="match status" value="1"/>
</dbReference>
<dbReference type="InterPro" id="IPR000504">
    <property type="entry name" value="RRM_dom"/>
</dbReference>
<evidence type="ECO:0000256" key="1">
    <source>
        <dbReference type="ARBA" id="ARBA00022884"/>
    </source>
</evidence>
<dbReference type="InterPro" id="IPR012677">
    <property type="entry name" value="Nucleotide-bd_a/b_plait_sf"/>
</dbReference>
<dbReference type="Proteomes" id="UP000807716">
    <property type="component" value="Unassembled WGS sequence"/>
</dbReference>